<dbReference type="CDD" id="cd02966">
    <property type="entry name" value="TlpA_like_family"/>
    <property type="match status" value="1"/>
</dbReference>
<keyword evidence="2" id="KW-0201">Cytochrome c-type biogenesis</keyword>
<evidence type="ECO:0000256" key="2">
    <source>
        <dbReference type="ARBA" id="ARBA00022748"/>
    </source>
</evidence>
<name>A0A6M6JU25_9PSEU</name>
<keyword evidence="4" id="KW-1015">Disulfide bond</keyword>
<dbReference type="GO" id="GO:0016209">
    <property type="term" value="F:antioxidant activity"/>
    <property type="evidence" value="ECO:0007669"/>
    <property type="project" value="InterPro"/>
</dbReference>
<dbReference type="PROSITE" id="PS51352">
    <property type="entry name" value="THIOREDOXIN_2"/>
    <property type="match status" value="1"/>
</dbReference>
<dbReference type="Pfam" id="PF00578">
    <property type="entry name" value="AhpC-TSA"/>
    <property type="match status" value="1"/>
</dbReference>
<accession>A0A6M6JU25</accession>
<evidence type="ECO:0000256" key="3">
    <source>
        <dbReference type="ARBA" id="ARBA00022968"/>
    </source>
</evidence>
<feature type="domain" description="Thioredoxin" evidence="6">
    <location>
        <begin position="55"/>
        <end position="208"/>
    </location>
</feature>
<dbReference type="KEGG" id="pbro:HOP40_20180"/>
<keyword evidence="3" id="KW-0735">Signal-anchor</keyword>
<dbReference type="PROSITE" id="PS00194">
    <property type="entry name" value="THIOREDOXIN_1"/>
    <property type="match status" value="1"/>
</dbReference>
<protein>
    <submittedName>
        <fullName evidence="7">TlpA family protein disulfide reductase</fullName>
    </submittedName>
</protein>
<dbReference type="InterPro" id="IPR000866">
    <property type="entry name" value="AhpC/TSA"/>
</dbReference>
<dbReference type="Proteomes" id="UP000505377">
    <property type="component" value="Chromosome"/>
</dbReference>
<comment type="subcellular location">
    <subcellularLocation>
        <location evidence="1">Cell envelope</location>
    </subcellularLocation>
</comment>
<evidence type="ECO:0000256" key="4">
    <source>
        <dbReference type="ARBA" id="ARBA00023157"/>
    </source>
</evidence>
<dbReference type="InterPro" id="IPR050553">
    <property type="entry name" value="Thioredoxin_ResA/DsbE_sf"/>
</dbReference>
<evidence type="ECO:0000313" key="7">
    <source>
        <dbReference type="EMBL" id="QJY50763.1"/>
    </source>
</evidence>
<dbReference type="InterPro" id="IPR017937">
    <property type="entry name" value="Thioredoxin_CS"/>
</dbReference>
<dbReference type="SUPFAM" id="SSF52833">
    <property type="entry name" value="Thioredoxin-like"/>
    <property type="match status" value="1"/>
</dbReference>
<dbReference type="GO" id="GO:0016491">
    <property type="term" value="F:oxidoreductase activity"/>
    <property type="evidence" value="ECO:0007669"/>
    <property type="project" value="InterPro"/>
</dbReference>
<dbReference type="Gene3D" id="3.40.30.10">
    <property type="entry name" value="Glutaredoxin"/>
    <property type="match status" value="1"/>
</dbReference>
<dbReference type="PANTHER" id="PTHR42852:SF6">
    <property type="entry name" value="THIOL:DISULFIDE INTERCHANGE PROTEIN DSBE"/>
    <property type="match status" value="1"/>
</dbReference>
<dbReference type="InterPro" id="IPR036249">
    <property type="entry name" value="Thioredoxin-like_sf"/>
</dbReference>
<keyword evidence="3" id="KW-0812">Transmembrane</keyword>
<keyword evidence="8" id="KW-1185">Reference proteome</keyword>
<reference evidence="7 8" key="1">
    <citation type="submission" date="2020-05" db="EMBL/GenBank/DDBJ databases">
        <authorList>
            <person name="Mo P."/>
        </authorList>
    </citation>
    <scope>NUCLEOTIDE SEQUENCE [LARGE SCALE GENOMIC DNA]</scope>
    <source>
        <strain evidence="7 8">Gen01</strain>
    </source>
</reference>
<dbReference type="GO" id="GO:0030313">
    <property type="term" value="C:cell envelope"/>
    <property type="evidence" value="ECO:0007669"/>
    <property type="project" value="UniProtKB-SubCell"/>
</dbReference>
<dbReference type="PANTHER" id="PTHR42852">
    <property type="entry name" value="THIOL:DISULFIDE INTERCHANGE PROTEIN DSBE"/>
    <property type="match status" value="1"/>
</dbReference>
<keyword evidence="5" id="KW-0676">Redox-active center</keyword>
<evidence type="ECO:0000259" key="6">
    <source>
        <dbReference type="PROSITE" id="PS51352"/>
    </source>
</evidence>
<evidence type="ECO:0000256" key="5">
    <source>
        <dbReference type="ARBA" id="ARBA00023284"/>
    </source>
</evidence>
<dbReference type="GO" id="GO:0017004">
    <property type="term" value="P:cytochrome complex assembly"/>
    <property type="evidence" value="ECO:0007669"/>
    <property type="project" value="UniProtKB-KW"/>
</dbReference>
<dbReference type="EMBL" id="CP053564">
    <property type="protein sequence ID" value="QJY50763.1"/>
    <property type="molecule type" value="Genomic_DNA"/>
</dbReference>
<organism evidence="7 8">
    <name type="scientific">Pseudonocardia broussonetiae</name>
    <dbReference type="NCBI Taxonomy" id="2736640"/>
    <lineage>
        <taxon>Bacteria</taxon>
        <taxon>Bacillati</taxon>
        <taxon>Actinomycetota</taxon>
        <taxon>Actinomycetes</taxon>
        <taxon>Pseudonocardiales</taxon>
        <taxon>Pseudonocardiaceae</taxon>
        <taxon>Pseudonocardia</taxon>
    </lineage>
</organism>
<gene>
    <name evidence="7" type="ORF">HOP40_20180</name>
</gene>
<evidence type="ECO:0000313" key="8">
    <source>
        <dbReference type="Proteomes" id="UP000505377"/>
    </source>
</evidence>
<proteinExistence type="predicted"/>
<dbReference type="InterPro" id="IPR013766">
    <property type="entry name" value="Thioredoxin_domain"/>
</dbReference>
<dbReference type="AlphaFoldDB" id="A0A6M6JU25"/>
<evidence type="ECO:0000256" key="1">
    <source>
        <dbReference type="ARBA" id="ARBA00004196"/>
    </source>
</evidence>
<sequence length="210" mass="21659">MVLAIAGVVALWPSGTPREGATAAAGVTPQVLADGPRTAPAPDDIELAPRRRLAALQPCPAPSPGARPAAGPLAGITVPCLGAPGWVDLAAALRGQEALLNVWASWCGPCREEIPVLADYADRPGALPVIGINVQDQPADALDILIALDAHYPSVTDPDAALLSALRSPPYRPITYVLRADGSVELVTPPVVFRTPQEVSEAVDVALTAR</sequence>